<evidence type="ECO:0000256" key="9">
    <source>
        <dbReference type="HAMAP-Rule" id="MF_00440"/>
    </source>
</evidence>
<keyword evidence="8 9" id="KW-0804">Transcription</keyword>
<dbReference type="Proteomes" id="UP000063429">
    <property type="component" value="Chromosome"/>
</dbReference>
<proteinExistence type="inferred from homology"/>
<evidence type="ECO:0000313" key="11">
    <source>
        <dbReference type="EMBL" id="AKZ64820.1"/>
    </source>
</evidence>
<dbReference type="EMBL" id="CP011409">
    <property type="protein sequence ID" value="AKZ64820.1"/>
    <property type="molecule type" value="Genomic_DNA"/>
</dbReference>
<gene>
    <name evidence="9" type="primary">nrdR</name>
    <name evidence="11" type="ORF">F506_21120</name>
</gene>
<keyword evidence="4 9" id="KW-0863">Zinc-finger</keyword>
<keyword evidence="7 9" id="KW-0238">DNA-binding</keyword>
<dbReference type="InterPro" id="IPR003796">
    <property type="entry name" value="RNR_NrdR-like"/>
</dbReference>
<dbReference type="InterPro" id="IPR055173">
    <property type="entry name" value="NrdR-like_N"/>
</dbReference>
<feature type="zinc finger region" evidence="9">
    <location>
        <begin position="3"/>
        <end position="34"/>
    </location>
</feature>
<dbReference type="PANTHER" id="PTHR30455">
    <property type="entry name" value="TRANSCRIPTIONAL REPRESSOR NRDR"/>
    <property type="match status" value="1"/>
</dbReference>
<dbReference type="PROSITE" id="PS51161">
    <property type="entry name" value="ATP_CONE"/>
    <property type="match status" value="1"/>
</dbReference>
<accession>A0ABM5V5C7</accession>
<keyword evidence="12" id="KW-1185">Reference proteome</keyword>
<keyword evidence="2 9" id="KW-0479">Metal-binding</keyword>
<comment type="similarity">
    <text evidence="9">Belongs to the NrdR family.</text>
</comment>
<name>A0ABM5V5C7_9BURK</name>
<keyword evidence="9" id="KW-0862">Zinc</keyword>
<evidence type="ECO:0000256" key="3">
    <source>
        <dbReference type="ARBA" id="ARBA00022741"/>
    </source>
</evidence>
<keyword evidence="3 9" id="KW-0547">Nucleotide-binding</keyword>
<protein>
    <recommendedName>
        <fullName evidence="9">Transcriptional repressor NrdR</fullName>
    </recommendedName>
</protein>
<evidence type="ECO:0000259" key="10">
    <source>
        <dbReference type="PROSITE" id="PS51161"/>
    </source>
</evidence>
<feature type="domain" description="ATP-cone" evidence="10">
    <location>
        <begin position="49"/>
        <end position="139"/>
    </location>
</feature>
<dbReference type="InterPro" id="IPR005144">
    <property type="entry name" value="ATP-cone_dom"/>
</dbReference>
<dbReference type="HAMAP" id="MF_00440">
    <property type="entry name" value="NrdR"/>
    <property type="match status" value="1"/>
</dbReference>
<comment type="cofactor">
    <cofactor evidence="9">
        <name>Zn(2+)</name>
        <dbReference type="ChEBI" id="CHEBI:29105"/>
    </cofactor>
    <text evidence="9">Binds 1 zinc ion.</text>
</comment>
<keyword evidence="6 9" id="KW-0805">Transcription regulation</keyword>
<evidence type="ECO:0000313" key="12">
    <source>
        <dbReference type="Proteomes" id="UP000063429"/>
    </source>
</evidence>
<dbReference type="NCBIfam" id="TIGR00244">
    <property type="entry name" value="transcriptional regulator NrdR"/>
    <property type="match status" value="1"/>
</dbReference>
<evidence type="ECO:0000256" key="2">
    <source>
        <dbReference type="ARBA" id="ARBA00022723"/>
    </source>
</evidence>
<evidence type="ECO:0000256" key="6">
    <source>
        <dbReference type="ARBA" id="ARBA00023015"/>
    </source>
</evidence>
<organism evidence="11 12">
    <name type="scientific">Herbaspirillum hiltneri N3</name>
    <dbReference type="NCBI Taxonomy" id="1262470"/>
    <lineage>
        <taxon>Bacteria</taxon>
        <taxon>Pseudomonadati</taxon>
        <taxon>Pseudomonadota</taxon>
        <taxon>Betaproteobacteria</taxon>
        <taxon>Burkholderiales</taxon>
        <taxon>Oxalobacteraceae</taxon>
        <taxon>Herbaspirillum</taxon>
    </lineage>
</organism>
<evidence type="ECO:0000256" key="1">
    <source>
        <dbReference type="ARBA" id="ARBA00022491"/>
    </source>
</evidence>
<evidence type="ECO:0000256" key="4">
    <source>
        <dbReference type="ARBA" id="ARBA00022771"/>
    </source>
</evidence>
<keyword evidence="1 9" id="KW-0678">Repressor</keyword>
<comment type="function">
    <text evidence="9">Negatively regulates transcription of bacterial ribonucleotide reductase nrd genes and operons by binding to NrdR-boxes.</text>
</comment>
<evidence type="ECO:0000256" key="5">
    <source>
        <dbReference type="ARBA" id="ARBA00022840"/>
    </source>
</evidence>
<dbReference type="Pfam" id="PF22811">
    <property type="entry name" value="Zn_ribbon_NrdR"/>
    <property type="match status" value="1"/>
</dbReference>
<dbReference type="Pfam" id="PF03477">
    <property type="entry name" value="ATP-cone"/>
    <property type="match status" value="1"/>
</dbReference>
<keyword evidence="5 9" id="KW-0067">ATP-binding</keyword>
<sequence length="160" mass="18183">MKCPFCNHDDTPVLDTRLSEEGDAIRRRRRCANCDKRFTTYERIELTMPVIVKKNGSRSEFDPSKLRASLMLALRKRPVSAEAVDAAIQSIQEKLLSSGAREVVSGQVGELVMRELKRLDKIAYIRFASVYKSFEDVTEFQDAIAEVGQERKAAAKKRND</sequence>
<reference evidence="12" key="1">
    <citation type="journal article" date="2015" name="Genome Announc.">
        <title>Complete Genome Sequence of Herbaspirillum hiltneri N3 (DSM 17495), Isolated from Surface-Sterilized Wheat Roots.</title>
        <authorList>
            <person name="Guizelini D."/>
            <person name="Saizaki P.M."/>
            <person name="Coimbra N.A."/>
            <person name="Weiss V.A."/>
            <person name="Faoro H."/>
            <person name="Sfeir M.Z."/>
            <person name="Baura V.A."/>
            <person name="Monteiro R.A."/>
            <person name="Chubatsu L.S."/>
            <person name="Souza E.M."/>
            <person name="Cruz L.M."/>
            <person name="Pedrosa F.O."/>
            <person name="Raittz R.T."/>
            <person name="Marchaukoski J.N."/>
            <person name="Steffens M.B."/>
        </authorList>
    </citation>
    <scope>NUCLEOTIDE SEQUENCE [LARGE SCALE GENOMIC DNA]</scope>
    <source>
        <strain evidence="12">N3</strain>
    </source>
</reference>
<dbReference type="RefSeq" id="WP_053200704.1">
    <property type="nucleotide sequence ID" value="NZ_CP011409.1"/>
</dbReference>
<dbReference type="PANTHER" id="PTHR30455:SF2">
    <property type="entry name" value="TRANSCRIPTIONAL REPRESSOR NRDR"/>
    <property type="match status" value="1"/>
</dbReference>
<evidence type="ECO:0000256" key="8">
    <source>
        <dbReference type="ARBA" id="ARBA00023163"/>
    </source>
</evidence>
<evidence type="ECO:0000256" key="7">
    <source>
        <dbReference type="ARBA" id="ARBA00023125"/>
    </source>
</evidence>